<comment type="caution">
    <text evidence="3">The sequence shown here is derived from an EMBL/GenBank/DDBJ whole genome shotgun (WGS) entry which is preliminary data.</text>
</comment>
<dbReference type="InterPro" id="IPR036249">
    <property type="entry name" value="Thioredoxin-like_sf"/>
</dbReference>
<evidence type="ECO:0000256" key="1">
    <source>
        <dbReference type="ARBA" id="ARBA00023157"/>
    </source>
</evidence>
<dbReference type="Proteomes" id="UP000640274">
    <property type="component" value="Unassembled WGS sequence"/>
</dbReference>
<dbReference type="CDD" id="cd02966">
    <property type="entry name" value="TlpA_like_family"/>
    <property type="match status" value="1"/>
</dbReference>
<name>A0A934MSK2_9BACL</name>
<dbReference type="InterPro" id="IPR050553">
    <property type="entry name" value="Thioredoxin_ResA/DsbE_sf"/>
</dbReference>
<dbReference type="EMBL" id="JAELUP010000113">
    <property type="protein sequence ID" value="MBJ6364028.1"/>
    <property type="molecule type" value="Genomic_DNA"/>
</dbReference>
<dbReference type="PANTHER" id="PTHR42852">
    <property type="entry name" value="THIOL:DISULFIDE INTERCHANGE PROTEIN DSBE"/>
    <property type="match status" value="1"/>
</dbReference>
<sequence>MNKRNSRVLSYGLAAVLFLAVMIIIAVPREDDSASETISFHLKSVQGESVDSESLKGQPVMLSFVYISDEWESEAAIQSKAQLNFIKSMKEQYESSGIRFLLVDASPVLTGKATSKEKLINFSYDMNIDIPLLMDTKKSNLADRYGVTQLPTTVLIDSSGKIAQRWDGLALSSQLSSAIRQVDQLHEIPAQSIFRGLDAARPLSPNLWLIDGGNDWNSEFPKPVQVLIAGIDGNFQLKVYAENVESGKQIDLYHGPIDKIPDDEAKEILTNMPSMKPIAHLITINQIHLGTGRYKLKVTADEKSDTRNRLQGEIFIDVK</sequence>
<reference evidence="3" key="1">
    <citation type="submission" date="2020-12" db="EMBL/GenBank/DDBJ databases">
        <authorList>
            <person name="Huq M.A."/>
        </authorList>
    </citation>
    <scope>NUCLEOTIDE SEQUENCE</scope>
    <source>
        <strain evidence="3">MAHUQ-46</strain>
    </source>
</reference>
<dbReference type="GO" id="GO:0016491">
    <property type="term" value="F:oxidoreductase activity"/>
    <property type="evidence" value="ECO:0007669"/>
    <property type="project" value="InterPro"/>
</dbReference>
<feature type="domain" description="Alkyl hydroperoxide reductase subunit C/ Thiol specific antioxidant" evidence="2">
    <location>
        <begin position="38"/>
        <end position="164"/>
    </location>
</feature>
<dbReference type="PANTHER" id="PTHR42852:SF13">
    <property type="entry name" value="PROTEIN DIPZ"/>
    <property type="match status" value="1"/>
</dbReference>
<organism evidence="3 4">
    <name type="scientific">Paenibacillus roseus</name>
    <dbReference type="NCBI Taxonomy" id="2798579"/>
    <lineage>
        <taxon>Bacteria</taxon>
        <taxon>Bacillati</taxon>
        <taxon>Bacillota</taxon>
        <taxon>Bacilli</taxon>
        <taxon>Bacillales</taxon>
        <taxon>Paenibacillaceae</taxon>
        <taxon>Paenibacillus</taxon>
    </lineage>
</organism>
<dbReference type="GO" id="GO:0016209">
    <property type="term" value="F:antioxidant activity"/>
    <property type="evidence" value="ECO:0007669"/>
    <property type="project" value="InterPro"/>
</dbReference>
<evidence type="ECO:0000259" key="2">
    <source>
        <dbReference type="Pfam" id="PF00578"/>
    </source>
</evidence>
<keyword evidence="1" id="KW-1015">Disulfide bond</keyword>
<evidence type="ECO:0000313" key="4">
    <source>
        <dbReference type="Proteomes" id="UP000640274"/>
    </source>
</evidence>
<protein>
    <submittedName>
        <fullName evidence="3">TlpA family protein disulfide reductase</fullName>
    </submittedName>
</protein>
<dbReference type="Gene3D" id="3.40.30.10">
    <property type="entry name" value="Glutaredoxin"/>
    <property type="match status" value="1"/>
</dbReference>
<proteinExistence type="predicted"/>
<dbReference type="Pfam" id="PF00578">
    <property type="entry name" value="AhpC-TSA"/>
    <property type="match status" value="1"/>
</dbReference>
<dbReference type="InterPro" id="IPR000866">
    <property type="entry name" value="AhpC/TSA"/>
</dbReference>
<dbReference type="RefSeq" id="WP_199021634.1">
    <property type="nucleotide sequence ID" value="NZ_JAELUP010000113.1"/>
</dbReference>
<accession>A0A934MSK2</accession>
<gene>
    <name evidence="3" type="ORF">JFN88_22690</name>
</gene>
<keyword evidence="4" id="KW-1185">Reference proteome</keyword>
<dbReference type="AlphaFoldDB" id="A0A934MSK2"/>
<dbReference type="SUPFAM" id="SSF52833">
    <property type="entry name" value="Thioredoxin-like"/>
    <property type="match status" value="1"/>
</dbReference>
<evidence type="ECO:0000313" key="3">
    <source>
        <dbReference type="EMBL" id="MBJ6364028.1"/>
    </source>
</evidence>